<dbReference type="Pfam" id="PF01485">
    <property type="entry name" value="IBR"/>
    <property type="match status" value="1"/>
</dbReference>
<dbReference type="InterPro" id="IPR013083">
    <property type="entry name" value="Znf_RING/FYVE/PHD"/>
</dbReference>
<dbReference type="PROSITE" id="PS51873">
    <property type="entry name" value="TRIAD"/>
    <property type="match status" value="1"/>
</dbReference>
<dbReference type="CDD" id="cd20341">
    <property type="entry name" value="BRcat_RBR_RNF14"/>
    <property type="match status" value="1"/>
</dbReference>
<keyword evidence="5 9" id="KW-0863">Zinc-finger</keyword>
<feature type="compositionally biased region" description="Gly residues" evidence="10">
    <location>
        <begin position="201"/>
        <end position="213"/>
    </location>
</feature>
<dbReference type="InterPro" id="IPR017907">
    <property type="entry name" value="Znf_RING_CS"/>
</dbReference>
<dbReference type="InterPro" id="IPR044066">
    <property type="entry name" value="TRIAD_supradom"/>
</dbReference>
<evidence type="ECO:0000259" key="11">
    <source>
        <dbReference type="PROSITE" id="PS50089"/>
    </source>
</evidence>
<dbReference type="Pfam" id="PF05773">
    <property type="entry name" value="RWD"/>
    <property type="match status" value="1"/>
</dbReference>
<feature type="domain" description="RWD" evidence="12">
    <location>
        <begin position="465"/>
        <end position="591"/>
    </location>
</feature>
<dbReference type="PROSITE" id="PS50908">
    <property type="entry name" value="RWD"/>
    <property type="match status" value="1"/>
</dbReference>
<dbReference type="CDD" id="cd16628">
    <property type="entry name" value="RING-HC_RBR_RNF14"/>
    <property type="match status" value="1"/>
</dbReference>
<dbReference type="Gene3D" id="1.10.260.100">
    <property type="match status" value="1"/>
</dbReference>
<reference evidence="14" key="1">
    <citation type="submission" date="2020-11" db="EMBL/GenBank/DDBJ databases">
        <authorList>
            <person name="Tran Van P."/>
        </authorList>
    </citation>
    <scope>NUCLEOTIDE SEQUENCE</scope>
</reference>
<dbReference type="PANTHER" id="PTHR10677">
    <property type="entry name" value="UBIQUILIN"/>
    <property type="match status" value="1"/>
</dbReference>
<dbReference type="GO" id="GO:0005829">
    <property type="term" value="C:cytosol"/>
    <property type="evidence" value="ECO:0007669"/>
    <property type="project" value="TreeGrafter"/>
</dbReference>
<dbReference type="SUPFAM" id="SSF57850">
    <property type="entry name" value="RING/U-box"/>
    <property type="match status" value="3"/>
</dbReference>
<evidence type="ECO:0000256" key="4">
    <source>
        <dbReference type="ARBA" id="ARBA00022737"/>
    </source>
</evidence>
<dbReference type="Gene3D" id="3.10.110.10">
    <property type="entry name" value="Ubiquitin Conjugating Enzyme"/>
    <property type="match status" value="1"/>
</dbReference>
<accession>A0A7R9NYH7</accession>
<evidence type="ECO:0000256" key="7">
    <source>
        <dbReference type="ARBA" id="ARBA00022833"/>
    </source>
</evidence>
<feature type="domain" description="RING-type" evidence="11">
    <location>
        <begin position="760"/>
        <end position="809"/>
    </location>
</feature>
<dbReference type="SMART" id="SM00727">
    <property type="entry name" value="STI1"/>
    <property type="match status" value="4"/>
</dbReference>
<dbReference type="GO" id="GO:0006511">
    <property type="term" value="P:ubiquitin-dependent protein catabolic process"/>
    <property type="evidence" value="ECO:0007669"/>
    <property type="project" value="TreeGrafter"/>
</dbReference>
<evidence type="ECO:0000256" key="6">
    <source>
        <dbReference type="ARBA" id="ARBA00022786"/>
    </source>
</evidence>
<dbReference type="GO" id="GO:0008270">
    <property type="term" value="F:zinc ion binding"/>
    <property type="evidence" value="ECO:0007669"/>
    <property type="project" value="UniProtKB-KW"/>
</dbReference>
<dbReference type="EMBL" id="OE004321">
    <property type="protein sequence ID" value="CAD7461057.1"/>
    <property type="molecule type" value="Genomic_DNA"/>
</dbReference>
<feature type="compositionally biased region" description="Pro residues" evidence="10">
    <location>
        <begin position="347"/>
        <end position="356"/>
    </location>
</feature>
<dbReference type="InterPro" id="IPR006575">
    <property type="entry name" value="RWD_dom"/>
</dbReference>
<sequence length="1024" mass="113877">MALSMIWSTGPADVGATPFGLGSLGGLGGLDALGMGSANFMELQQRMQHEILGNPDMMRQILDNPLVQRLMNDPDNMRQLITSNPQMQELMERNPEISHMLNNPDLLRQTMELARNPSMMQELMRNHDRAISNLESIPGGYNALQRMYRDIQEPMLSAASEQFGRNPFAALVDNNGAPVDGNNPQQGQENRTPLPNPWSAAGGGGGSTPGSGETGTPRPTTHNPTGLLNSPGMQSLMQQMMENPQLMQNMLAAPYTQSMLQAFSADPNMASQIINGNPLFADNPALQEQIRMMLPNFLQQMQNPEVHNLMSNPQALGALMQIQQGVEQLRNVAPGLVNSMGLGPLPPFTGAAPPPSSGVGTAAPASPASAPVSTDPAASPTSPATVVTGTTTGGTTGVTDTPAATPASTLPTPGGPQQDVFSQFMARMVASMGANSSQAPEERYHMQLEQLTAMGFMSDKESQVDELFALENIYNKEEIQSFDENGRLGGQFHAYIDLPKDFKLSYRDLRQSEEDVKVITLNHLPPLVLHFSLPEDYPSQSPPNYTLSCQWLRRDVISKLCSKLDALWLENDRVEVLYVWTQFLKEETLTFLGIEDVLDISRMYTYHLNQLDMLERRANQRAERLRLKEERNKAAAIVREEVEEGVVGSGVNRVRNRADLEQGPAPAPDPISKKVELVDEQRTEEGKLGNTPQETREHHRYLARNQRPSLDKPYTGNNPRSSLDERAVLDIGPKTSVVQHLVDYNEARTLWEFEKTFYTCSICFSDKIGAQCTKFDKCHHVFCKECMTGYFEVRIKEGRVHSIKCPDEKCTSEAHPTQVKSLVSPELFAKYDAVLLSAMLDTLTGIVYCPRRSCQYPVIQEPEENMATCPECRYTFCVLCKKVYHGVAPCAMRTDERAKLVAEYQAASSEEKVLLEQRYGRTQLQNLVSTTMSETWIHDNSRSCPHCNAAIEKSEGCNKMVCQRCNTMFCWLCSLRLDQFNPYRHFSNPSSPCYNLLFLGTILMEDNDDIDFDDGLGAFVHGHI</sequence>
<keyword evidence="2" id="KW-0808">Transferase</keyword>
<evidence type="ECO:0000256" key="9">
    <source>
        <dbReference type="PROSITE-ProRule" id="PRU00175"/>
    </source>
</evidence>
<keyword evidence="7" id="KW-0862">Zinc</keyword>
<dbReference type="GO" id="GO:0031593">
    <property type="term" value="F:polyubiquitin modification-dependent protein binding"/>
    <property type="evidence" value="ECO:0007669"/>
    <property type="project" value="TreeGrafter"/>
</dbReference>
<comment type="similarity">
    <text evidence="8">Belongs to the RBR family. RNF14 subfamily.</text>
</comment>
<dbReference type="Gene3D" id="3.30.40.10">
    <property type="entry name" value="Zinc/RING finger domain, C3HC4 (zinc finger)"/>
    <property type="match status" value="1"/>
</dbReference>
<keyword evidence="4" id="KW-0677">Repeat</keyword>
<feature type="compositionally biased region" description="Polar residues" evidence="10">
    <location>
        <begin position="182"/>
        <end position="193"/>
    </location>
</feature>
<dbReference type="PROSITE" id="PS00518">
    <property type="entry name" value="ZF_RING_1"/>
    <property type="match status" value="1"/>
</dbReference>
<feature type="region of interest" description="Disordered" evidence="10">
    <location>
        <begin position="680"/>
        <end position="723"/>
    </location>
</feature>
<feature type="compositionally biased region" description="Low complexity" evidence="10">
    <location>
        <begin position="397"/>
        <end position="414"/>
    </location>
</feature>
<feature type="region of interest" description="Disordered" evidence="10">
    <location>
        <begin position="170"/>
        <end position="225"/>
    </location>
</feature>
<feature type="domain" description="RING-type" evidence="13">
    <location>
        <begin position="756"/>
        <end position="997"/>
    </location>
</feature>
<dbReference type="FunFam" id="1.10.260.100:FF:000003">
    <property type="entry name" value="Ubiquilin 1"/>
    <property type="match status" value="1"/>
</dbReference>
<dbReference type="InterPro" id="IPR015496">
    <property type="entry name" value="Ubiquilin"/>
</dbReference>
<name>A0A7R9NYH7_9NEOP</name>
<dbReference type="InterPro" id="IPR006636">
    <property type="entry name" value="STI1_HS-bd"/>
</dbReference>
<gene>
    <name evidence="14" type="ORF">TTEB3V08_LOCUS8971</name>
</gene>
<evidence type="ECO:0000256" key="2">
    <source>
        <dbReference type="ARBA" id="ARBA00022679"/>
    </source>
</evidence>
<organism evidence="14">
    <name type="scientific">Timema tahoe</name>
    <dbReference type="NCBI Taxonomy" id="61484"/>
    <lineage>
        <taxon>Eukaryota</taxon>
        <taxon>Metazoa</taxon>
        <taxon>Ecdysozoa</taxon>
        <taxon>Arthropoda</taxon>
        <taxon>Hexapoda</taxon>
        <taxon>Insecta</taxon>
        <taxon>Pterygota</taxon>
        <taxon>Neoptera</taxon>
        <taxon>Polyneoptera</taxon>
        <taxon>Phasmatodea</taxon>
        <taxon>Timematodea</taxon>
        <taxon>Timematoidea</taxon>
        <taxon>Timematidae</taxon>
        <taxon>Timema</taxon>
    </lineage>
</organism>
<dbReference type="InterPro" id="IPR031128">
    <property type="entry name" value="RNF14_RING-HC_Zfn"/>
</dbReference>
<protein>
    <recommendedName>
        <fullName evidence="15">RBR-type E3 ubiquitin transferase</fullName>
    </recommendedName>
</protein>
<feature type="region of interest" description="Disordered" evidence="10">
    <location>
        <begin position="347"/>
        <end position="414"/>
    </location>
</feature>
<dbReference type="SUPFAM" id="SSF54495">
    <property type="entry name" value="UBC-like"/>
    <property type="match status" value="1"/>
</dbReference>
<dbReference type="Pfam" id="PF26200">
    <property type="entry name" value="Rcat_RNF216"/>
    <property type="match status" value="1"/>
</dbReference>
<proteinExistence type="inferred from homology"/>
<evidence type="ECO:0000259" key="13">
    <source>
        <dbReference type="PROSITE" id="PS51873"/>
    </source>
</evidence>
<dbReference type="PROSITE" id="PS50089">
    <property type="entry name" value="ZF_RING_2"/>
    <property type="match status" value="1"/>
</dbReference>
<evidence type="ECO:0000256" key="3">
    <source>
        <dbReference type="ARBA" id="ARBA00022723"/>
    </source>
</evidence>
<dbReference type="FunFam" id="3.30.40.10:FF:000137">
    <property type="entry name" value="RanBP-type and C3HC4-type zinc finger-containing protein 1"/>
    <property type="match status" value="1"/>
</dbReference>
<evidence type="ECO:0000256" key="10">
    <source>
        <dbReference type="SAM" id="MobiDB-lite"/>
    </source>
</evidence>
<dbReference type="InterPro" id="IPR016135">
    <property type="entry name" value="UBQ-conjugating_enzyme/RWD"/>
</dbReference>
<evidence type="ECO:0000259" key="12">
    <source>
        <dbReference type="PROSITE" id="PS50908"/>
    </source>
</evidence>
<dbReference type="PANTHER" id="PTHR10677:SF3">
    <property type="entry name" value="FI07626P-RELATED"/>
    <property type="match status" value="1"/>
</dbReference>
<evidence type="ECO:0000256" key="5">
    <source>
        <dbReference type="ARBA" id="ARBA00022771"/>
    </source>
</evidence>
<evidence type="ECO:0000313" key="14">
    <source>
        <dbReference type="EMBL" id="CAD7461057.1"/>
    </source>
</evidence>
<keyword evidence="3" id="KW-0479">Metal-binding</keyword>
<evidence type="ECO:0000256" key="8">
    <source>
        <dbReference type="ARBA" id="ARBA00044508"/>
    </source>
</evidence>
<keyword evidence="6" id="KW-0833">Ubl conjugation pathway</keyword>
<dbReference type="Pfam" id="PF23195">
    <property type="entry name" value="UBQLN1"/>
    <property type="match status" value="1"/>
</dbReference>
<dbReference type="InterPro" id="IPR002867">
    <property type="entry name" value="IBR_dom"/>
</dbReference>
<dbReference type="Gene3D" id="2.20.25.20">
    <property type="match status" value="1"/>
</dbReference>
<dbReference type="Gene3D" id="1.10.8.10">
    <property type="entry name" value="DNA helicase RuvA subunit, C-terminal domain"/>
    <property type="match status" value="1"/>
</dbReference>
<dbReference type="CDD" id="cd23820">
    <property type="entry name" value="RWD_RNF14"/>
    <property type="match status" value="1"/>
</dbReference>
<dbReference type="SMART" id="SM00647">
    <property type="entry name" value="IBR"/>
    <property type="match status" value="2"/>
</dbReference>
<evidence type="ECO:0008006" key="15">
    <source>
        <dbReference type="Google" id="ProtNLM"/>
    </source>
</evidence>
<dbReference type="Gene3D" id="1.20.120.1750">
    <property type="match status" value="1"/>
</dbReference>
<dbReference type="InterPro" id="IPR047548">
    <property type="entry name" value="Rcat_RBR_RNF14"/>
</dbReference>
<dbReference type="SMART" id="SM00591">
    <property type="entry name" value="RWD"/>
    <property type="match status" value="1"/>
</dbReference>
<dbReference type="CDD" id="cd20354">
    <property type="entry name" value="Rcat_RBR_RNF14"/>
    <property type="match status" value="1"/>
</dbReference>
<feature type="compositionally biased region" description="Low complexity" evidence="10">
    <location>
        <begin position="357"/>
        <end position="390"/>
    </location>
</feature>
<dbReference type="FunFam" id="1.10.260.100:FF:000001">
    <property type="entry name" value="Ubiquilin 1"/>
    <property type="match status" value="1"/>
</dbReference>
<dbReference type="AlphaFoldDB" id="A0A7R9NYH7"/>
<dbReference type="InterPro" id="IPR001841">
    <property type="entry name" value="Znf_RING"/>
</dbReference>
<dbReference type="GO" id="GO:0016740">
    <property type="term" value="F:transferase activity"/>
    <property type="evidence" value="ECO:0007669"/>
    <property type="project" value="UniProtKB-KW"/>
</dbReference>
<evidence type="ECO:0000256" key="1">
    <source>
        <dbReference type="ARBA" id="ARBA00004906"/>
    </source>
</evidence>
<comment type="pathway">
    <text evidence="1">Protein modification; protein ubiquitination.</text>
</comment>